<keyword evidence="4" id="KW-1185">Reference proteome</keyword>
<reference evidence="3 4" key="1">
    <citation type="submission" date="2021-04" db="EMBL/GenBank/DDBJ databases">
        <authorList>
            <person name="Pira H."/>
            <person name="Risdian C."/>
            <person name="Wink J."/>
        </authorList>
    </citation>
    <scope>NUCLEOTIDE SEQUENCE [LARGE SCALE GENOMIC DNA]</scope>
    <source>
        <strain evidence="3 4">WH131</strain>
    </source>
</reference>
<evidence type="ECO:0000256" key="2">
    <source>
        <dbReference type="SAM" id="SignalP"/>
    </source>
</evidence>
<protein>
    <submittedName>
        <fullName evidence="3">Uncharacterized protein</fullName>
    </submittedName>
</protein>
<evidence type="ECO:0000313" key="3">
    <source>
        <dbReference type="EMBL" id="MBV7265759.1"/>
    </source>
</evidence>
<feature type="signal peptide" evidence="2">
    <location>
        <begin position="1"/>
        <end position="30"/>
    </location>
</feature>
<feature type="region of interest" description="Disordered" evidence="1">
    <location>
        <begin position="154"/>
        <end position="203"/>
    </location>
</feature>
<feature type="region of interest" description="Disordered" evidence="1">
    <location>
        <begin position="31"/>
        <end position="61"/>
    </location>
</feature>
<proteinExistence type="predicted"/>
<dbReference type="EMBL" id="JAGSPB010000001">
    <property type="protein sequence ID" value="MBV7265759.1"/>
    <property type="molecule type" value="Genomic_DNA"/>
</dbReference>
<evidence type="ECO:0000256" key="1">
    <source>
        <dbReference type="SAM" id="MobiDB-lite"/>
    </source>
</evidence>
<name>A0ABS6SL27_9SPHN</name>
<comment type="caution">
    <text evidence="3">The sequence shown here is derived from an EMBL/GenBank/DDBJ whole genome shotgun (WGS) entry which is preliminary data.</text>
</comment>
<dbReference type="Proteomes" id="UP000699975">
    <property type="component" value="Unassembled WGS sequence"/>
</dbReference>
<feature type="chain" id="PRO_5045285539" evidence="2">
    <location>
        <begin position="31"/>
        <end position="203"/>
    </location>
</feature>
<organism evidence="3 4">
    <name type="scientific">Erythrobacter ani</name>
    <dbReference type="NCBI Taxonomy" id="2827235"/>
    <lineage>
        <taxon>Bacteria</taxon>
        <taxon>Pseudomonadati</taxon>
        <taxon>Pseudomonadota</taxon>
        <taxon>Alphaproteobacteria</taxon>
        <taxon>Sphingomonadales</taxon>
        <taxon>Erythrobacteraceae</taxon>
        <taxon>Erythrobacter/Porphyrobacter group</taxon>
        <taxon>Erythrobacter</taxon>
    </lineage>
</organism>
<evidence type="ECO:0000313" key="4">
    <source>
        <dbReference type="Proteomes" id="UP000699975"/>
    </source>
</evidence>
<dbReference type="RefSeq" id="WP_218316181.1">
    <property type="nucleotide sequence ID" value="NZ_JAGSPB010000001.1"/>
</dbReference>
<keyword evidence="2" id="KW-0732">Signal</keyword>
<sequence>MSSNAKPVLRFSALPVIFAALVGISGALSAQDDNGATPAAQEASGGDEAPAAARPRPQRLDLSVTVPREESDKLLEQDCEEEADAGRIAGEIVVCRQLGEASDGSWNKEDWQRRYAERTQGISTPNTFGIANHGNAIGFGSVPPPALLIDVEALPEAPEGSDADRIARGLPPLGEDPEPTPEEIAERRRKLGLDAPPPGGQPE</sequence>
<gene>
    <name evidence="3" type="ORF">KCG45_06175</name>
</gene>
<accession>A0ABS6SL27</accession>